<dbReference type="InterPro" id="IPR043472">
    <property type="entry name" value="Macro_dom-like"/>
</dbReference>
<evidence type="ECO:0000256" key="1">
    <source>
        <dbReference type="ARBA" id="ARBA00004123"/>
    </source>
</evidence>
<dbReference type="Pfam" id="PF00176">
    <property type="entry name" value="SNF2-rel_dom"/>
    <property type="match status" value="1"/>
</dbReference>
<dbReference type="Proteomes" id="UP000050795">
    <property type="component" value="Unassembled WGS sequence"/>
</dbReference>
<evidence type="ECO:0000256" key="5">
    <source>
        <dbReference type="ARBA" id="ARBA00022840"/>
    </source>
</evidence>
<proteinExistence type="inferred from homology"/>
<feature type="region of interest" description="Disordered" evidence="7">
    <location>
        <begin position="1053"/>
        <end position="1111"/>
    </location>
</feature>
<feature type="region of interest" description="Disordered" evidence="7">
    <location>
        <begin position="654"/>
        <end position="687"/>
    </location>
</feature>
<feature type="compositionally biased region" description="Basic and acidic residues" evidence="7">
    <location>
        <begin position="654"/>
        <end position="675"/>
    </location>
</feature>
<dbReference type="GO" id="GO:0006338">
    <property type="term" value="P:chromatin remodeling"/>
    <property type="evidence" value="ECO:0007669"/>
    <property type="project" value="InterPro"/>
</dbReference>
<dbReference type="InterPro" id="IPR038718">
    <property type="entry name" value="SNF2-like_sf"/>
</dbReference>
<dbReference type="PROSITE" id="PS51194">
    <property type="entry name" value="HELICASE_CTER"/>
    <property type="match status" value="1"/>
</dbReference>
<dbReference type="PANTHER" id="PTHR47157:SF1">
    <property type="entry name" value="CHROMODOMAIN-HELICASE-DNA-BINDING PROTEIN 1-LIKE"/>
    <property type="match status" value="1"/>
</dbReference>
<feature type="compositionally biased region" description="Acidic residues" evidence="7">
    <location>
        <begin position="676"/>
        <end position="687"/>
    </location>
</feature>
<dbReference type="InterPro" id="IPR001650">
    <property type="entry name" value="Helicase_C-like"/>
</dbReference>
<evidence type="ECO:0000256" key="6">
    <source>
        <dbReference type="ARBA" id="ARBA00023242"/>
    </source>
</evidence>
<reference evidence="10" key="1">
    <citation type="submission" date="2022-06" db="EMBL/GenBank/DDBJ databases">
        <authorList>
            <person name="Berger JAMES D."/>
            <person name="Berger JAMES D."/>
        </authorList>
    </citation>
    <scope>NUCLEOTIDE SEQUENCE [LARGE SCALE GENOMIC DNA]</scope>
</reference>
<keyword evidence="5" id="KW-0067">ATP-binding</keyword>
<feature type="domain" description="Helicase C-terminal" evidence="9">
    <location>
        <begin position="369"/>
        <end position="524"/>
    </location>
</feature>
<evidence type="ECO:0000313" key="10">
    <source>
        <dbReference type="Proteomes" id="UP000050795"/>
    </source>
</evidence>
<accession>A0AA85J0L6</accession>
<evidence type="ECO:0000256" key="4">
    <source>
        <dbReference type="ARBA" id="ARBA00022801"/>
    </source>
</evidence>
<dbReference type="WBParaSite" id="TREG1_120350.1">
    <property type="protein sequence ID" value="TREG1_120350.1"/>
    <property type="gene ID" value="TREG1_120350"/>
</dbReference>
<comment type="similarity">
    <text evidence="2">Belongs to the SNF2/RAD54 helicase family.</text>
</comment>
<feature type="region of interest" description="Disordered" evidence="7">
    <location>
        <begin position="777"/>
        <end position="798"/>
    </location>
</feature>
<sequence>MDYLIKSVEELANPTCLIDAEKLKQCGLTGIVLREYQLQGINWLANCDSQKHGGLLCDEMGLGKTCQVICFILATRNEKPDATFLIVCPLSVIENWKCELENIAPGILFMTYIGDKLKRQDLRSNYNKSVKVILTTYELCINDEAFFSNIYWNYVIIDEGHRLKNCNTQLYAMLTSTCLGTRFILTGTPVQNNLGELFNLLHFVAPKYFRQQLYSTFVGYFTRTDESSEKSKIDEDMAKVLRPFLLRRIKQNVLTDLPPRVDVLIYHSLTCLQTQIYRTLLTRNLELFVDTFVPQNDVRVCNRLNNLIMQLRKCVNHPYLFDGVEPEPFTLGEHLVNASAKLTLLDFLLAFLYNPHKSNNNNSTENSTILPSDSKAVHKVLIFSQFTRMLDIIQDYLTLRGYSYERLDGSVRGEDRFHAINSFNKDRETFVFLLSTRAGGQGLNLVAADTIVFVDNDFNPQIDVQAAGRAHRIGQTKPVRVIRLVGRHTIEEAILARAETKLKLAARVLNASDANCGGNQDDKRFTFDELNNVLKFGLAKLLKSTEEDNDEVGNSQQVKHEDADANNNNNNSVKIKSQDGGGDIQSKHQPNFTIILGETDPDTGHWLPLPSSASDMCENEDLNSSCDWVLLTDEPFHCETTKADEEAVERLLKDYESSKSKPKIDSDIRGVRNDNYDDDDDNDVDGDDDTELYMQEYNEKLKNPSSRFPQMSSRSKVLTPEEIETRRKKVAEMLAERQQKRMENKIKQRKARLEKKASMWQSVGYRTFSVFREESLEAESRHYPNPTGEEADDDEDIDGNTINECNELEYDDDHDENDAQSLNHRKPHADIYYKIGDVTKPLSIFAKNQSRNDDYNVDGNPPYFVCVSVDDSGKWGHGGIFRVLDTQCNGQIKNAYELAGQMDDLNLGDCLIIPVLDPDNLSLREKKISTFDDCLNHHLNETTASSSSSSTSNDLHWSTNFCGLLVVQKHIRRNRSDFGVRSDLDLRALERCLSALGMTCARLKAGSVHIPRLGHGSQVFTWYAIERLLKKHLVDHYGISVYVYYYPRNSRRSDSTQLNIQPTTPDSTAVSPPLRNASSKKGLKRNPKPQDNEVSDNINSNDGKTPDVIRPAKHLRNLFTGKSFYLHNSSKGGDDDDDCTEEMKKLKRIIITYPFL</sequence>
<feature type="compositionally biased region" description="Polar residues" evidence="7">
    <location>
        <begin position="1055"/>
        <end position="1070"/>
    </location>
</feature>
<reference evidence="11" key="2">
    <citation type="submission" date="2023-11" db="UniProtKB">
        <authorList>
            <consortium name="WormBaseParasite"/>
        </authorList>
    </citation>
    <scope>IDENTIFICATION</scope>
</reference>
<dbReference type="GO" id="GO:0005524">
    <property type="term" value="F:ATP binding"/>
    <property type="evidence" value="ECO:0007669"/>
    <property type="project" value="UniProtKB-KW"/>
</dbReference>
<dbReference type="Gene3D" id="3.40.50.300">
    <property type="entry name" value="P-loop containing nucleotide triphosphate hydrolases"/>
    <property type="match status" value="1"/>
</dbReference>
<keyword evidence="3" id="KW-0547">Nucleotide-binding</keyword>
<dbReference type="SUPFAM" id="SSF52949">
    <property type="entry name" value="Macro domain-like"/>
    <property type="match status" value="1"/>
</dbReference>
<keyword evidence="10" id="KW-1185">Reference proteome</keyword>
<evidence type="ECO:0000313" key="11">
    <source>
        <dbReference type="WBParaSite" id="TREG1_120350.1"/>
    </source>
</evidence>
<dbReference type="GO" id="GO:0003678">
    <property type="term" value="F:DNA helicase activity"/>
    <property type="evidence" value="ECO:0007669"/>
    <property type="project" value="InterPro"/>
</dbReference>
<evidence type="ECO:0000256" key="2">
    <source>
        <dbReference type="ARBA" id="ARBA00007025"/>
    </source>
</evidence>
<dbReference type="InterPro" id="IPR014001">
    <property type="entry name" value="Helicase_ATP-bd"/>
</dbReference>
<evidence type="ECO:0008006" key="12">
    <source>
        <dbReference type="Google" id="ProtNLM"/>
    </source>
</evidence>
<dbReference type="InterPro" id="IPR049730">
    <property type="entry name" value="SNF2/RAD54-like_C"/>
</dbReference>
<dbReference type="SUPFAM" id="SSF52540">
    <property type="entry name" value="P-loop containing nucleoside triphosphate hydrolases"/>
    <property type="match status" value="2"/>
</dbReference>
<organism evidence="10 11">
    <name type="scientific">Trichobilharzia regenti</name>
    <name type="common">Nasal bird schistosome</name>
    <dbReference type="NCBI Taxonomy" id="157069"/>
    <lineage>
        <taxon>Eukaryota</taxon>
        <taxon>Metazoa</taxon>
        <taxon>Spiralia</taxon>
        <taxon>Lophotrochozoa</taxon>
        <taxon>Platyhelminthes</taxon>
        <taxon>Trematoda</taxon>
        <taxon>Digenea</taxon>
        <taxon>Strigeidida</taxon>
        <taxon>Schistosomatoidea</taxon>
        <taxon>Schistosomatidae</taxon>
        <taxon>Trichobilharzia</taxon>
    </lineage>
</organism>
<dbReference type="AlphaFoldDB" id="A0AA85J0L6"/>
<dbReference type="Pfam" id="PF00271">
    <property type="entry name" value="Helicase_C"/>
    <property type="match status" value="1"/>
</dbReference>
<dbReference type="Gene3D" id="3.40.220.10">
    <property type="entry name" value="Leucine Aminopeptidase, subunit E, domain 1"/>
    <property type="match status" value="1"/>
</dbReference>
<protein>
    <recommendedName>
        <fullName evidence="12">Helicase ATP-binding domain-containing protein</fullName>
    </recommendedName>
</protein>
<name>A0AA85J0L6_TRIRE</name>
<dbReference type="PROSITE" id="PS51192">
    <property type="entry name" value="HELICASE_ATP_BIND_1"/>
    <property type="match status" value="1"/>
</dbReference>
<dbReference type="GO" id="GO:0016787">
    <property type="term" value="F:hydrolase activity"/>
    <property type="evidence" value="ECO:0007669"/>
    <property type="project" value="UniProtKB-KW"/>
</dbReference>
<comment type="subcellular location">
    <subcellularLocation>
        <location evidence="1">Nucleus</location>
    </subcellularLocation>
</comment>
<evidence type="ECO:0000256" key="3">
    <source>
        <dbReference type="ARBA" id="ARBA00022741"/>
    </source>
</evidence>
<dbReference type="Gene3D" id="3.40.50.10810">
    <property type="entry name" value="Tandem AAA-ATPase domain"/>
    <property type="match status" value="1"/>
</dbReference>
<dbReference type="PANTHER" id="PTHR47157">
    <property type="entry name" value="CHROMODOMAIN-HELICASE-DNA-BINDING PROTEIN 1-LIKE"/>
    <property type="match status" value="1"/>
</dbReference>
<dbReference type="SMART" id="SM00490">
    <property type="entry name" value="HELICc"/>
    <property type="match status" value="1"/>
</dbReference>
<dbReference type="CDD" id="cd18793">
    <property type="entry name" value="SF2_C_SNF"/>
    <property type="match status" value="1"/>
</dbReference>
<dbReference type="InterPro" id="IPR027417">
    <property type="entry name" value="P-loop_NTPase"/>
</dbReference>
<dbReference type="InterPro" id="IPR031053">
    <property type="entry name" value="ALC1"/>
</dbReference>
<evidence type="ECO:0000259" key="9">
    <source>
        <dbReference type="PROSITE" id="PS51194"/>
    </source>
</evidence>
<evidence type="ECO:0000256" key="7">
    <source>
        <dbReference type="SAM" id="MobiDB-lite"/>
    </source>
</evidence>
<dbReference type="GO" id="GO:0006281">
    <property type="term" value="P:DNA repair"/>
    <property type="evidence" value="ECO:0007669"/>
    <property type="project" value="InterPro"/>
</dbReference>
<feature type="domain" description="Helicase ATP-binding" evidence="8">
    <location>
        <begin position="45"/>
        <end position="207"/>
    </location>
</feature>
<keyword evidence="4" id="KW-0378">Hydrolase</keyword>
<dbReference type="SMART" id="SM00487">
    <property type="entry name" value="DEXDc"/>
    <property type="match status" value="1"/>
</dbReference>
<feature type="compositionally biased region" description="Acidic residues" evidence="7">
    <location>
        <begin position="789"/>
        <end position="798"/>
    </location>
</feature>
<dbReference type="InterPro" id="IPR000330">
    <property type="entry name" value="SNF2_N"/>
</dbReference>
<feature type="region of interest" description="Disordered" evidence="7">
    <location>
        <begin position="546"/>
        <end position="588"/>
    </location>
</feature>
<keyword evidence="6" id="KW-0539">Nucleus</keyword>
<dbReference type="GO" id="GO:0005634">
    <property type="term" value="C:nucleus"/>
    <property type="evidence" value="ECO:0007669"/>
    <property type="project" value="UniProtKB-SubCell"/>
</dbReference>
<evidence type="ECO:0000259" key="8">
    <source>
        <dbReference type="PROSITE" id="PS51192"/>
    </source>
</evidence>